<gene>
    <name evidence="5" type="ORF">I7X12_07050</name>
</gene>
<accession>A0A7T3KWG5</accession>
<dbReference type="RefSeq" id="WP_198063137.1">
    <property type="nucleotide sequence ID" value="NZ_CP065856.1"/>
</dbReference>
<dbReference type="EMBL" id="CP065856">
    <property type="protein sequence ID" value="QPV64364.1"/>
    <property type="molecule type" value="Genomic_DNA"/>
</dbReference>
<dbReference type="SUPFAM" id="SSF55811">
    <property type="entry name" value="Nudix"/>
    <property type="match status" value="1"/>
</dbReference>
<dbReference type="Proteomes" id="UP000595001">
    <property type="component" value="Chromosome"/>
</dbReference>
<sequence>MTETPLRATVSLRGIIFGPEGSVLVVERTSDGGWELPGGRLDAHEDCIDGLKREIREETGLDPVVSEPVHSLSWRNDSDNGRFAVYYRCHSTDRTVSLSDEHTDCEWVTTQTARDRLSEPQETGVDRAAEQTASSLEATRSVAPE</sequence>
<dbReference type="InterPro" id="IPR015797">
    <property type="entry name" value="NUDIX_hydrolase-like_dom_sf"/>
</dbReference>
<dbReference type="OrthoDB" id="25379at2157"/>
<keyword evidence="6" id="KW-1185">Reference proteome</keyword>
<evidence type="ECO:0000259" key="4">
    <source>
        <dbReference type="PROSITE" id="PS51462"/>
    </source>
</evidence>
<dbReference type="KEGG" id="hlt:I7X12_07050"/>
<dbReference type="GO" id="GO:0016787">
    <property type="term" value="F:hydrolase activity"/>
    <property type="evidence" value="ECO:0007669"/>
    <property type="project" value="UniProtKB-KW"/>
</dbReference>
<feature type="compositionally biased region" description="Basic and acidic residues" evidence="3">
    <location>
        <begin position="113"/>
        <end position="129"/>
    </location>
</feature>
<feature type="region of interest" description="Disordered" evidence="3">
    <location>
        <begin position="113"/>
        <end position="145"/>
    </location>
</feature>
<dbReference type="Gene3D" id="3.90.79.10">
    <property type="entry name" value="Nucleoside Triphosphate Pyrophosphohydrolase"/>
    <property type="match status" value="1"/>
</dbReference>
<dbReference type="InterPro" id="IPR000086">
    <property type="entry name" value="NUDIX_hydrolase_dom"/>
</dbReference>
<dbReference type="CDD" id="cd04699">
    <property type="entry name" value="NUDIX_MutT_Nudt1"/>
    <property type="match status" value="1"/>
</dbReference>
<protein>
    <submittedName>
        <fullName evidence="5">NUDIX hydrolase</fullName>
    </submittedName>
</protein>
<evidence type="ECO:0000313" key="6">
    <source>
        <dbReference type="Proteomes" id="UP000595001"/>
    </source>
</evidence>
<evidence type="ECO:0000256" key="1">
    <source>
        <dbReference type="ARBA" id="ARBA00001946"/>
    </source>
</evidence>
<evidence type="ECO:0000256" key="2">
    <source>
        <dbReference type="ARBA" id="ARBA00022801"/>
    </source>
</evidence>
<dbReference type="PROSITE" id="PS51462">
    <property type="entry name" value="NUDIX"/>
    <property type="match status" value="1"/>
</dbReference>
<name>A0A7T3KWG5_9EURY</name>
<dbReference type="AlphaFoldDB" id="A0A7T3KWG5"/>
<feature type="domain" description="Nudix hydrolase" evidence="4">
    <location>
        <begin position="5"/>
        <end position="130"/>
    </location>
</feature>
<dbReference type="PROSITE" id="PS00893">
    <property type="entry name" value="NUDIX_BOX"/>
    <property type="match status" value="1"/>
</dbReference>
<evidence type="ECO:0000256" key="3">
    <source>
        <dbReference type="SAM" id="MobiDB-lite"/>
    </source>
</evidence>
<keyword evidence="2 5" id="KW-0378">Hydrolase</keyword>
<organism evidence="5 6">
    <name type="scientific">Halosimplex litoreum</name>
    <dbReference type="NCBI Taxonomy" id="1198301"/>
    <lineage>
        <taxon>Archaea</taxon>
        <taxon>Methanobacteriati</taxon>
        <taxon>Methanobacteriota</taxon>
        <taxon>Stenosarchaea group</taxon>
        <taxon>Halobacteria</taxon>
        <taxon>Halobacteriales</taxon>
        <taxon>Haloarculaceae</taxon>
        <taxon>Halosimplex</taxon>
    </lineage>
</organism>
<evidence type="ECO:0000313" key="5">
    <source>
        <dbReference type="EMBL" id="QPV64364.1"/>
    </source>
</evidence>
<dbReference type="InterPro" id="IPR020084">
    <property type="entry name" value="NUDIX_hydrolase_CS"/>
</dbReference>
<dbReference type="GeneID" id="60588237"/>
<comment type="cofactor">
    <cofactor evidence="1">
        <name>Mg(2+)</name>
        <dbReference type="ChEBI" id="CHEBI:18420"/>
    </cofactor>
</comment>
<proteinExistence type="predicted"/>
<dbReference type="PANTHER" id="PTHR43046">
    <property type="entry name" value="GDP-MANNOSE MANNOSYL HYDROLASE"/>
    <property type="match status" value="1"/>
</dbReference>
<dbReference type="Pfam" id="PF00293">
    <property type="entry name" value="NUDIX"/>
    <property type="match status" value="1"/>
</dbReference>
<reference evidence="5 6" key="1">
    <citation type="submission" date="2020-12" db="EMBL/GenBank/DDBJ databases">
        <title>Halosimplex halophilum sp. nov. and Halosimplex salinum sp. nov., two new members of the genus Halosimplex.</title>
        <authorList>
            <person name="Cui H.L."/>
        </authorList>
    </citation>
    <scope>NUCLEOTIDE SEQUENCE [LARGE SCALE GENOMIC DNA]</scope>
    <source>
        <strain evidence="5 6">YGH94</strain>
    </source>
</reference>
<dbReference type="PANTHER" id="PTHR43046:SF14">
    <property type="entry name" value="MUTT_NUDIX FAMILY PROTEIN"/>
    <property type="match status" value="1"/>
</dbReference>